<evidence type="ECO:0000256" key="4">
    <source>
        <dbReference type="ARBA" id="ARBA00022679"/>
    </source>
</evidence>
<dbReference type="Proteomes" id="UP000509594">
    <property type="component" value="Chromosome"/>
</dbReference>
<dbReference type="EMBL" id="CP058215">
    <property type="protein sequence ID" value="QLC50020.1"/>
    <property type="molecule type" value="Genomic_DNA"/>
</dbReference>
<feature type="domain" description="PAC" evidence="8">
    <location>
        <begin position="609"/>
        <end position="661"/>
    </location>
</feature>
<dbReference type="SMART" id="SM00086">
    <property type="entry name" value="PAC"/>
    <property type="match status" value="4"/>
</dbReference>
<keyword evidence="5" id="KW-0418">Kinase</keyword>
<proteinExistence type="predicted"/>
<feature type="coiled-coil region" evidence="6">
    <location>
        <begin position="388"/>
        <end position="415"/>
    </location>
</feature>
<dbReference type="Pfam" id="PF08447">
    <property type="entry name" value="PAS_3"/>
    <property type="match status" value="1"/>
</dbReference>
<evidence type="ECO:0000256" key="5">
    <source>
        <dbReference type="ARBA" id="ARBA00022777"/>
    </source>
</evidence>
<feature type="domain" description="PAS" evidence="7">
    <location>
        <begin position="300"/>
        <end position="349"/>
    </location>
</feature>
<feature type="domain" description="PAC" evidence="8">
    <location>
        <begin position="479"/>
        <end position="529"/>
    </location>
</feature>
<dbReference type="InterPro" id="IPR052162">
    <property type="entry name" value="Sensor_kinase/Photoreceptor"/>
</dbReference>
<dbReference type="PANTHER" id="PTHR43304">
    <property type="entry name" value="PHYTOCHROME-LIKE PROTEIN CPH1"/>
    <property type="match status" value="1"/>
</dbReference>
<dbReference type="GeneID" id="55821426"/>
<gene>
    <name evidence="9" type="ORF">HWN40_07085</name>
</gene>
<dbReference type="Pfam" id="PF13426">
    <property type="entry name" value="PAS_9"/>
    <property type="match status" value="3"/>
</dbReference>
<feature type="domain" description="PAC" evidence="8">
    <location>
        <begin position="229"/>
        <end position="279"/>
    </location>
</feature>
<evidence type="ECO:0000256" key="2">
    <source>
        <dbReference type="ARBA" id="ARBA00012438"/>
    </source>
</evidence>
<dbReference type="RefSeq" id="WP_176965076.1">
    <property type="nucleotide sequence ID" value="NZ_CP058215.1"/>
</dbReference>
<dbReference type="Pfam" id="PF00989">
    <property type="entry name" value="PAS"/>
    <property type="match status" value="2"/>
</dbReference>
<feature type="domain" description="PAS" evidence="7">
    <location>
        <begin position="822"/>
        <end position="875"/>
    </location>
</feature>
<dbReference type="PANTHER" id="PTHR43304:SF1">
    <property type="entry name" value="PAC DOMAIN-CONTAINING PROTEIN"/>
    <property type="match status" value="1"/>
</dbReference>
<keyword evidence="6" id="KW-0175">Coiled coil</keyword>
<protein>
    <recommendedName>
        <fullName evidence="2">histidine kinase</fullName>
        <ecNumber evidence="2">2.7.13.3</ecNumber>
    </recommendedName>
</protein>
<keyword evidence="3" id="KW-0597">Phosphoprotein</keyword>
<evidence type="ECO:0000256" key="1">
    <source>
        <dbReference type="ARBA" id="ARBA00000085"/>
    </source>
</evidence>
<feature type="domain" description="PAC" evidence="8">
    <location>
        <begin position="354"/>
        <end position="404"/>
    </location>
</feature>
<sequence>METDVSCKDPTYALDGLGVSSDDPVLRECDRFRTILDSIDESFVVLDREFRIIYANHSFCSNFAVSSDEVRGTLLFDLKNIQWDEDKLEHLLSRIFSRGSSIDKFRATHITSNSRTELRVRARGLDTGTGYNTHILLTFKELDGPQKEEEIFSMPDDSYFTLVENINDGIVILQNGKLRFANKKFSELTGYSRKELMNTDFSNYVPETYRRMMSKRFKKVLKDMRGPHRNNELELLTSSGALIPTEVSFSYIVHNSRPSIMLNIRDITERKEAELQLEASKEKYSTLVEKSNDGIVIIQDGILNFINSKFTELTGYSKDDLLGSEVLDYVPEEYRRMVSKRFKKVLKDRRSLRRSNEIEFHTKKGDLLPAEIGLSFIHHEDRPSIMMNVRDISERKQAEKELRDSEKKYSTLVEKSNDGIIIVRNGILVFANMKFCEITGFSKDEILRRPFENFLPLEYRQVILRRFRRSLEKNRETPLKYEIELLSKEGVNTPAEINSSIIEHEGEPAIMAILRDITDQKNKEKKLLELIEVQKVMETVIKSSPAVVFFWRPEEDWRVDFVSENISQFGYDADDLISGNILYGDIVHPSDLERFTTEPEVWAKGEENLSFEYRILTKSGEIRWVDERSVVKRDAEGHILYIQGIIVDITERKNVQNFMHLVSDPGTFFSPVGDPGDIFYQLLEFTTGMENLDCGALYLIDESTGDMNIVAHRGFSSRFVKSTRHYAANSVNARVLMTDYPLYTRYYELNSMIPGNNLSYEGLEATAIIPIKHSEETVAVLMLASHSAYEIPFGIRNSLETVTAQIGPVIGRMREQADSVKDLHGLQVIFDSIEDLVFMVDDDGCILYVNPFACDLLGYSVDELKGMNILNLHPQKKLLEAASVLGDVIAGQMPFYDIPFEARDKTIVPVGTKCTRGQLDGMEVVILLSRTSQ</sequence>
<dbReference type="GO" id="GO:0004673">
    <property type="term" value="F:protein histidine kinase activity"/>
    <property type="evidence" value="ECO:0007669"/>
    <property type="project" value="UniProtKB-EC"/>
</dbReference>
<feature type="domain" description="PAS" evidence="7">
    <location>
        <begin position="175"/>
        <end position="224"/>
    </location>
</feature>
<feature type="domain" description="PAS" evidence="7">
    <location>
        <begin position="405"/>
        <end position="474"/>
    </location>
</feature>
<dbReference type="GO" id="GO:0006355">
    <property type="term" value="P:regulation of DNA-templated transcription"/>
    <property type="evidence" value="ECO:0007669"/>
    <property type="project" value="InterPro"/>
</dbReference>
<organism evidence="9 10">
    <name type="scientific">Methanolobus zinderi</name>
    <dbReference type="NCBI Taxonomy" id="536044"/>
    <lineage>
        <taxon>Archaea</taxon>
        <taxon>Methanobacteriati</taxon>
        <taxon>Methanobacteriota</taxon>
        <taxon>Stenosarchaea group</taxon>
        <taxon>Methanomicrobia</taxon>
        <taxon>Methanosarcinales</taxon>
        <taxon>Methanosarcinaceae</taxon>
        <taxon>Methanolobus</taxon>
    </lineage>
</organism>
<evidence type="ECO:0000256" key="3">
    <source>
        <dbReference type="ARBA" id="ARBA00022553"/>
    </source>
</evidence>
<dbReference type="AlphaFoldDB" id="A0A7D5EGQ0"/>
<dbReference type="InterPro" id="IPR000014">
    <property type="entry name" value="PAS"/>
</dbReference>
<accession>A0A7D5EGQ0</accession>
<dbReference type="NCBIfam" id="TIGR00229">
    <property type="entry name" value="sensory_box"/>
    <property type="match status" value="6"/>
</dbReference>
<reference evidence="9 10" key="1">
    <citation type="submission" date="2020-06" db="EMBL/GenBank/DDBJ databases">
        <title>Methanolobus halotolerans sp. nov., isolated from a saline lake Tus in Siberia.</title>
        <authorList>
            <person name="Shen Y."/>
            <person name="Chen S.-C."/>
            <person name="Lai M.-C."/>
            <person name="Huang H.-H."/>
            <person name="Chiu H.-H."/>
            <person name="Tang S.-L."/>
            <person name="Rogozin D.Y."/>
            <person name="Degermendzhy A.G."/>
        </authorList>
    </citation>
    <scope>NUCLEOTIDE SEQUENCE [LARGE SCALE GENOMIC DNA]</scope>
    <source>
        <strain evidence="9 10">DSM 21339</strain>
    </source>
</reference>
<dbReference type="InterPro" id="IPR003018">
    <property type="entry name" value="GAF"/>
</dbReference>
<name>A0A7D5EGQ0_9EURY</name>
<dbReference type="InterPro" id="IPR013655">
    <property type="entry name" value="PAS_fold_3"/>
</dbReference>
<dbReference type="EC" id="2.7.13.3" evidence="2"/>
<dbReference type="InterPro" id="IPR001610">
    <property type="entry name" value="PAC"/>
</dbReference>
<evidence type="ECO:0000259" key="8">
    <source>
        <dbReference type="PROSITE" id="PS50113"/>
    </source>
</evidence>
<dbReference type="InterPro" id="IPR000700">
    <property type="entry name" value="PAS-assoc_C"/>
</dbReference>
<dbReference type="InterPro" id="IPR035965">
    <property type="entry name" value="PAS-like_dom_sf"/>
</dbReference>
<dbReference type="InterPro" id="IPR013767">
    <property type="entry name" value="PAS_fold"/>
</dbReference>
<keyword evidence="10" id="KW-1185">Reference proteome</keyword>
<dbReference type="InterPro" id="IPR029016">
    <property type="entry name" value="GAF-like_dom_sf"/>
</dbReference>
<dbReference type="PROSITE" id="PS50113">
    <property type="entry name" value="PAC"/>
    <property type="match status" value="4"/>
</dbReference>
<dbReference type="KEGG" id="mzi:HWN40_07085"/>
<dbReference type="SUPFAM" id="SSF55785">
    <property type="entry name" value="PYP-like sensor domain (PAS domain)"/>
    <property type="match status" value="6"/>
</dbReference>
<evidence type="ECO:0000259" key="7">
    <source>
        <dbReference type="PROSITE" id="PS50112"/>
    </source>
</evidence>
<dbReference type="OrthoDB" id="230688at2157"/>
<dbReference type="Gene3D" id="3.30.450.20">
    <property type="entry name" value="PAS domain"/>
    <property type="match status" value="6"/>
</dbReference>
<keyword evidence="4" id="KW-0808">Transferase</keyword>
<dbReference type="SMART" id="SM00091">
    <property type="entry name" value="PAS"/>
    <property type="match status" value="6"/>
</dbReference>
<comment type="catalytic activity">
    <reaction evidence="1">
        <text>ATP + protein L-histidine = ADP + protein N-phospho-L-histidine.</text>
        <dbReference type="EC" id="2.7.13.3"/>
    </reaction>
</comment>
<feature type="domain" description="PAS" evidence="7">
    <location>
        <begin position="28"/>
        <end position="72"/>
    </location>
</feature>
<evidence type="ECO:0000313" key="9">
    <source>
        <dbReference type="EMBL" id="QLC50020.1"/>
    </source>
</evidence>
<evidence type="ECO:0000256" key="6">
    <source>
        <dbReference type="SAM" id="Coils"/>
    </source>
</evidence>
<dbReference type="Gene3D" id="3.30.450.40">
    <property type="match status" value="1"/>
</dbReference>
<dbReference type="SUPFAM" id="SSF55781">
    <property type="entry name" value="GAF domain-like"/>
    <property type="match status" value="1"/>
</dbReference>
<evidence type="ECO:0000313" key="10">
    <source>
        <dbReference type="Proteomes" id="UP000509594"/>
    </source>
</evidence>
<dbReference type="PROSITE" id="PS50112">
    <property type="entry name" value="PAS"/>
    <property type="match status" value="5"/>
</dbReference>
<dbReference type="Pfam" id="PF13185">
    <property type="entry name" value="GAF_2"/>
    <property type="match status" value="1"/>
</dbReference>
<dbReference type="CDD" id="cd00130">
    <property type="entry name" value="PAS"/>
    <property type="match status" value="6"/>
</dbReference>